<sequence>MDVDSPSPSPTHSSPLLSAQVLPEVQQLPGTLATSPPASPTRSPSPGTARQARLAALERRIAASAASEPVAGDDSSYQPFDEHYAMRIEFRRLVEPGIMRPNSKEVAMSSLRTLSMIAENLIREPDNAKFRQFKPTNSIIKRDLVDPKGALEYAVALGFRPQVDRFQPLYVFNTKYWTDLKVGASVLQEAMAVELEKQQREEASKKSRKAEEELRVQKVKDAFMDDRKSKQLRDQRERAAAEAKRRNQQQEAE</sequence>
<gene>
    <name evidence="1" type="ORF">FA95DRAFT_1552024</name>
</gene>
<reference evidence="1" key="2">
    <citation type="journal article" date="2022" name="New Phytol.">
        <title>Evolutionary transition to the ectomycorrhizal habit in the genomes of a hyperdiverse lineage of mushroom-forming fungi.</title>
        <authorList>
            <person name="Looney B."/>
            <person name="Miyauchi S."/>
            <person name="Morin E."/>
            <person name="Drula E."/>
            <person name="Courty P.E."/>
            <person name="Kohler A."/>
            <person name="Kuo A."/>
            <person name="LaButti K."/>
            <person name="Pangilinan J."/>
            <person name="Lipzen A."/>
            <person name="Riley R."/>
            <person name="Andreopoulos W."/>
            <person name="He G."/>
            <person name="Johnson J."/>
            <person name="Nolan M."/>
            <person name="Tritt A."/>
            <person name="Barry K.W."/>
            <person name="Grigoriev I.V."/>
            <person name="Nagy L.G."/>
            <person name="Hibbett D."/>
            <person name="Henrissat B."/>
            <person name="Matheny P.B."/>
            <person name="Labbe J."/>
            <person name="Martin F.M."/>
        </authorList>
    </citation>
    <scope>NUCLEOTIDE SEQUENCE</scope>
    <source>
        <strain evidence="1">FP105234-sp</strain>
    </source>
</reference>
<comment type="caution">
    <text evidence="1">The sequence shown here is derived from an EMBL/GenBank/DDBJ whole genome shotgun (WGS) entry which is preliminary data.</text>
</comment>
<protein>
    <submittedName>
        <fullName evidence="1">Uncharacterized protein</fullName>
    </submittedName>
</protein>
<keyword evidence="2" id="KW-1185">Reference proteome</keyword>
<organism evidence="1 2">
    <name type="scientific">Auriscalpium vulgare</name>
    <dbReference type="NCBI Taxonomy" id="40419"/>
    <lineage>
        <taxon>Eukaryota</taxon>
        <taxon>Fungi</taxon>
        <taxon>Dikarya</taxon>
        <taxon>Basidiomycota</taxon>
        <taxon>Agaricomycotina</taxon>
        <taxon>Agaricomycetes</taxon>
        <taxon>Russulales</taxon>
        <taxon>Auriscalpiaceae</taxon>
        <taxon>Auriscalpium</taxon>
    </lineage>
</organism>
<reference evidence="1" key="1">
    <citation type="submission" date="2021-02" db="EMBL/GenBank/DDBJ databases">
        <authorList>
            <consortium name="DOE Joint Genome Institute"/>
            <person name="Ahrendt S."/>
            <person name="Looney B.P."/>
            <person name="Miyauchi S."/>
            <person name="Morin E."/>
            <person name="Drula E."/>
            <person name="Courty P.E."/>
            <person name="Chicoki N."/>
            <person name="Fauchery L."/>
            <person name="Kohler A."/>
            <person name="Kuo A."/>
            <person name="Labutti K."/>
            <person name="Pangilinan J."/>
            <person name="Lipzen A."/>
            <person name="Riley R."/>
            <person name="Andreopoulos W."/>
            <person name="He G."/>
            <person name="Johnson J."/>
            <person name="Barry K.W."/>
            <person name="Grigoriev I.V."/>
            <person name="Nagy L."/>
            <person name="Hibbett D."/>
            <person name="Henrissat B."/>
            <person name="Matheny P.B."/>
            <person name="Labbe J."/>
            <person name="Martin F."/>
        </authorList>
    </citation>
    <scope>NUCLEOTIDE SEQUENCE</scope>
    <source>
        <strain evidence="1">FP105234-sp</strain>
    </source>
</reference>
<evidence type="ECO:0000313" key="1">
    <source>
        <dbReference type="EMBL" id="KAI0053537.1"/>
    </source>
</evidence>
<accession>A0ACB8SBE8</accession>
<dbReference type="EMBL" id="MU275839">
    <property type="protein sequence ID" value="KAI0053537.1"/>
    <property type="molecule type" value="Genomic_DNA"/>
</dbReference>
<dbReference type="Proteomes" id="UP000814033">
    <property type="component" value="Unassembled WGS sequence"/>
</dbReference>
<proteinExistence type="predicted"/>
<evidence type="ECO:0000313" key="2">
    <source>
        <dbReference type="Proteomes" id="UP000814033"/>
    </source>
</evidence>
<name>A0ACB8SBE8_9AGAM</name>